<dbReference type="Proteomes" id="UP000605148">
    <property type="component" value="Unassembled WGS sequence"/>
</dbReference>
<keyword evidence="4" id="KW-1185">Reference proteome</keyword>
<dbReference type="RefSeq" id="WP_150495526.1">
    <property type="nucleotide sequence ID" value="NZ_BMFA01000004.1"/>
</dbReference>
<dbReference type="Pfam" id="PF06812">
    <property type="entry name" value="ImpA_N"/>
    <property type="match status" value="1"/>
</dbReference>
<reference evidence="3" key="1">
    <citation type="journal article" date="2014" name="Int. J. Syst. Evol. Microbiol.">
        <title>Complete genome sequence of Corynebacterium casei LMG S-19264T (=DSM 44701T), isolated from a smear-ripened cheese.</title>
        <authorList>
            <consortium name="US DOE Joint Genome Institute (JGI-PGF)"/>
            <person name="Walter F."/>
            <person name="Albersmeier A."/>
            <person name="Kalinowski J."/>
            <person name="Ruckert C."/>
        </authorList>
    </citation>
    <scope>NUCLEOTIDE SEQUENCE</scope>
    <source>
        <strain evidence="3">CGMCC 1.12426</strain>
    </source>
</reference>
<comment type="caution">
    <text evidence="3">The sequence shown here is derived from an EMBL/GenBank/DDBJ whole genome shotgun (WGS) entry which is preliminary data.</text>
</comment>
<feature type="region of interest" description="Disordered" evidence="1">
    <location>
        <begin position="1"/>
        <end position="26"/>
    </location>
</feature>
<dbReference type="InterPro" id="IPR010657">
    <property type="entry name" value="ImpA_N"/>
</dbReference>
<dbReference type="PANTHER" id="PTHR37024">
    <property type="entry name" value="TYPE VI SECRETION SYSTEM DUF2094 AND IMPA-RELATED DOMAIN PROTEIN"/>
    <property type="match status" value="1"/>
</dbReference>
<gene>
    <name evidence="3" type="ORF">GCM10011316_17630</name>
</gene>
<reference evidence="3" key="2">
    <citation type="submission" date="2020-09" db="EMBL/GenBank/DDBJ databases">
        <authorList>
            <person name="Sun Q."/>
            <person name="Zhou Y."/>
        </authorList>
    </citation>
    <scope>NUCLEOTIDE SEQUENCE</scope>
    <source>
        <strain evidence="3">CGMCC 1.12426</strain>
    </source>
</reference>
<name>A0A916TI15_9HYPH</name>
<dbReference type="AlphaFoldDB" id="A0A916TI15"/>
<evidence type="ECO:0000313" key="3">
    <source>
        <dbReference type="EMBL" id="GGB45971.1"/>
    </source>
</evidence>
<dbReference type="PANTHER" id="PTHR37024:SF3">
    <property type="entry name" value="TYPE VI SECRETION SYSTEM PROTEIN TSSA"/>
    <property type="match status" value="1"/>
</dbReference>
<dbReference type="EMBL" id="BMFA01000004">
    <property type="protein sequence ID" value="GGB45971.1"/>
    <property type="molecule type" value="Genomic_DNA"/>
</dbReference>
<feature type="domain" description="ImpA N-terminal" evidence="2">
    <location>
        <begin position="27"/>
        <end position="130"/>
    </location>
</feature>
<dbReference type="Pfam" id="PF16989">
    <property type="entry name" value="T6SS_VasJ"/>
    <property type="match status" value="1"/>
</dbReference>
<evidence type="ECO:0000256" key="1">
    <source>
        <dbReference type="SAM" id="MobiDB-lite"/>
    </source>
</evidence>
<proteinExistence type="predicted"/>
<evidence type="ECO:0000313" key="4">
    <source>
        <dbReference type="Proteomes" id="UP000605148"/>
    </source>
</evidence>
<dbReference type="InterPro" id="IPR017739">
    <property type="entry name" value="T6SS-assoc_VCA0119"/>
</dbReference>
<dbReference type="OrthoDB" id="1522895at2"/>
<evidence type="ECO:0000259" key="2">
    <source>
        <dbReference type="Pfam" id="PF06812"/>
    </source>
</evidence>
<protein>
    <recommendedName>
        <fullName evidence="2">ImpA N-terminal domain-containing protein</fullName>
    </recommendedName>
</protein>
<sequence length="571" mass="60604">MADEAAVPDLDDPRCGIGEAPLPDGAAPDDFRDTALFEQLEGEFRKMEVDGPSAVNWKMLNEKTLDVLSNQSKDLVLATRLAYGLYMEEGYGGLAVGARILKGMSASHWETMIPPLRRERGRAGAFDWFAEKLAVVVEAHPPEAADLTKALWAHDEIAGLDATLEQKFTTASAALGPLIRALRPFAKEARSALEEAARKKAEAEAAAAAREKVEEAASQAAESQTDGPQTASSDSQPEPAASGAAAPPPSPAPPAPASAALMAAPAIAADGPSSEALQSLFNAASKIATGLRQENPADPGAYQCSRFALWGRIRQTPPNQAGKTALPPPQKTRVQELAALKGAANHQGLVQSAEAAFVSAPFWLDAQRQLHEAMTALGQDYESARLVVEGELAAFLKRCPGLLDLSFSDGTPFADAATRAWIAETVSAGGGAATQAPDGLEGAVSEAAALMQAGKLLEGLGLMKAHASACAQERDWYRAQVRQAELCLRFEIMGPLFALCARLLAMAEERQLMRWEPDLVVGLCRVYWQALQHKNARQYVADAEAVALKHKVMETISTLDLSAAAELTGKK</sequence>
<feature type="compositionally biased region" description="Basic and acidic residues" evidence="1">
    <location>
        <begin position="206"/>
        <end position="215"/>
    </location>
</feature>
<organism evidence="3 4">
    <name type="scientific">Roseibium aquae</name>
    <dbReference type="NCBI Taxonomy" id="1323746"/>
    <lineage>
        <taxon>Bacteria</taxon>
        <taxon>Pseudomonadati</taxon>
        <taxon>Pseudomonadota</taxon>
        <taxon>Alphaproteobacteria</taxon>
        <taxon>Hyphomicrobiales</taxon>
        <taxon>Stappiaceae</taxon>
        <taxon>Roseibium</taxon>
    </lineage>
</organism>
<feature type="compositionally biased region" description="Polar residues" evidence="1">
    <location>
        <begin position="225"/>
        <end position="236"/>
    </location>
</feature>
<accession>A0A916TI15</accession>
<dbReference type="NCBIfam" id="TIGR03362">
    <property type="entry name" value="VI_chp_7"/>
    <property type="match status" value="1"/>
</dbReference>
<feature type="region of interest" description="Disordered" evidence="1">
    <location>
        <begin position="206"/>
        <end position="258"/>
    </location>
</feature>
<feature type="compositionally biased region" description="Pro residues" evidence="1">
    <location>
        <begin position="246"/>
        <end position="256"/>
    </location>
</feature>